<gene>
    <name evidence="4" type="ORF">MRN70_03660</name>
</gene>
<sequence length="238" mass="26287">MMKLILQSILASLVFWASVTLANTITLASGEWEPYQGQGLASGGPAAQVVSEAFALSGWQVNYQYLPWARGLNAAENAELDGTFLYSFNQDRAARFHYSEPVITLSTVVFYHPDKPLRWESEQDLLGKTLGGVVAYDYGFVREDAGYTIERISQPENNFRKLQAGRLDGVMEERLVGSGLAASVGFSQVAYFDKSIKFVPYHLIVSRKHPKAAEIIAAFNDGLKQLESNGRLAEILGQ</sequence>
<dbReference type="EMBL" id="CP095338">
    <property type="protein sequence ID" value="XAG21927.1"/>
    <property type="molecule type" value="Genomic_DNA"/>
</dbReference>
<dbReference type="InterPro" id="IPR001638">
    <property type="entry name" value="Solute-binding_3/MltF_N"/>
</dbReference>
<accession>A0AAU6SPN5</accession>
<dbReference type="PANTHER" id="PTHR35936:SF25">
    <property type="entry name" value="ABC TRANSPORTER SUBSTRATE-BINDING PROTEIN"/>
    <property type="match status" value="1"/>
</dbReference>
<reference evidence="4" key="1">
    <citation type="submission" date="2022-03" db="EMBL/GenBank/DDBJ databases">
        <title>Sea Food Isolates.</title>
        <authorList>
            <person name="Li c."/>
        </authorList>
    </citation>
    <scope>NUCLEOTIDE SEQUENCE</scope>
    <source>
        <strain evidence="4">19PA01SH03</strain>
    </source>
</reference>
<evidence type="ECO:0000313" key="4">
    <source>
        <dbReference type="EMBL" id="XAG21927.1"/>
    </source>
</evidence>
<proteinExistence type="predicted"/>
<dbReference type="AlphaFoldDB" id="A0AAU6SPN5"/>
<dbReference type="Gene3D" id="3.40.190.10">
    <property type="entry name" value="Periplasmic binding protein-like II"/>
    <property type="match status" value="2"/>
</dbReference>
<keyword evidence="1 2" id="KW-0732">Signal</keyword>
<feature type="domain" description="Solute-binding protein family 3/N-terminal" evidence="3">
    <location>
        <begin position="48"/>
        <end position="236"/>
    </location>
</feature>
<evidence type="ECO:0000259" key="3">
    <source>
        <dbReference type="Pfam" id="PF00497"/>
    </source>
</evidence>
<dbReference type="PANTHER" id="PTHR35936">
    <property type="entry name" value="MEMBRANE-BOUND LYTIC MUREIN TRANSGLYCOSYLASE F"/>
    <property type="match status" value="1"/>
</dbReference>
<evidence type="ECO:0000256" key="2">
    <source>
        <dbReference type="SAM" id="SignalP"/>
    </source>
</evidence>
<name>A0AAU6SPN5_UNCXX</name>
<dbReference type="SUPFAM" id="SSF53850">
    <property type="entry name" value="Periplasmic binding protein-like II"/>
    <property type="match status" value="1"/>
</dbReference>
<feature type="chain" id="PRO_5043504096" evidence="2">
    <location>
        <begin position="23"/>
        <end position="238"/>
    </location>
</feature>
<organism evidence="4">
    <name type="scientific">bacterium 19PA01SH03</name>
    <dbReference type="NCBI Taxonomy" id="2920705"/>
    <lineage>
        <taxon>Bacteria</taxon>
    </lineage>
</organism>
<dbReference type="Pfam" id="PF00497">
    <property type="entry name" value="SBP_bac_3"/>
    <property type="match status" value="1"/>
</dbReference>
<evidence type="ECO:0000256" key="1">
    <source>
        <dbReference type="ARBA" id="ARBA00022729"/>
    </source>
</evidence>
<feature type="signal peptide" evidence="2">
    <location>
        <begin position="1"/>
        <end position="22"/>
    </location>
</feature>
<protein>
    <submittedName>
        <fullName evidence="4">Transporter substrate-binding domain-containing protein</fullName>
    </submittedName>
</protein>